<dbReference type="InterPro" id="IPR050300">
    <property type="entry name" value="GDXG_lipolytic_enzyme"/>
</dbReference>
<dbReference type="InterPro" id="IPR029058">
    <property type="entry name" value="AB_hydrolase_fold"/>
</dbReference>
<accession>A0AAN6GL42</accession>
<evidence type="ECO:0000313" key="3">
    <source>
        <dbReference type="EMBL" id="KAK0546796.1"/>
    </source>
</evidence>
<evidence type="ECO:0000256" key="1">
    <source>
        <dbReference type="ARBA" id="ARBA00022801"/>
    </source>
</evidence>
<name>A0AAN6GL42_9BASI</name>
<dbReference type="AlphaFoldDB" id="A0AAN6GL42"/>
<organism evidence="3 4">
    <name type="scientific">Tilletia horrida</name>
    <dbReference type="NCBI Taxonomy" id="155126"/>
    <lineage>
        <taxon>Eukaryota</taxon>
        <taxon>Fungi</taxon>
        <taxon>Dikarya</taxon>
        <taxon>Basidiomycota</taxon>
        <taxon>Ustilaginomycotina</taxon>
        <taxon>Exobasidiomycetes</taxon>
        <taxon>Tilletiales</taxon>
        <taxon>Tilletiaceae</taxon>
        <taxon>Tilletia</taxon>
    </lineage>
</organism>
<evidence type="ECO:0000313" key="4">
    <source>
        <dbReference type="Proteomes" id="UP001176517"/>
    </source>
</evidence>
<dbReference type="EMBL" id="JAPDMZ010000180">
    <property type="protein sequence ID" value="KAK0546796.1"/>
    <property type="molecule type" value="Genomic_DNA"/>
</dbReference>
<gene>
    <name evidence="3" type="ORF">OC846_005111</name>
</gene>
<comment type="caution">
    <text evidence="3">The sequence shown here is derived from an EMBL/GenBank/DDBJ whole genome shotgun (WGS) entry which is preliminary data.</text>
</comment>
<protein>
    <recommendedName>
        <fullName evidence="2">Alpha/beta hydrolase fold-3 domain-containing protein</fullName>
    </recommendedName>
</protein>
<feature type="domain" description="Alpha/beta hydrolase fold-3" evidence="2">
    <location>
        <begin position="81"/>
        <end position="284"/>
    </location>
</feature>
<evidence type="ECO:0000259" key="2">
    <source>
        <dbReference type="Pfam" id="PF07859"/>
    </source>
</evidence>
<dbReference type="SUPFAM" id="SSF53474">
    <property type="entry name" value="alpha/beta-Hydrolases"/>
    <property type="match status" value="2"/>
</dbReference>
<keyword evidence="1" id="KW-0378">Hydrolase</keyword>
<dbReference type="PANTHER" id="PTHR48081">
    <property type="entry name" value="AB HYDROLASE SUPERFAMILY PROTEIN C4A8.06C"/>
    <property type="match status" value="1"/>
</dbReference>
<feature type="domain" description="Alpha/beta hydrolase fold-3" evidence="2">
    <location>
        <begin position="399"/>
        <end position="611"/>
    </location>
</feature>
<dbReference type="Gene3D" id="3.40.50.1820">
    <property type="entry name" value="alpha/beta hydrolase"/>
    <property type="match status" value="2"/>
</dbReference>
<proteinExistence type="predicted"/>
<dbReference type="Proteomes" id="UP001176517">
    <property type="component" value="Unassembled WGS sequence"/>
</dbReference>
<reference evidence="3" key="1">
    <citation type="journal article" date="2023" name="PhytoFront">
        <title>Draft Genome Resources of Seven Strains of Tilletia horrida, Causal Agent of Kernel Smut of Rice.</title>
        <authorList>
            <person name="Khanal S."/>
            <person name="Antony Babu S."/>
            <person name="Zhou X.G."/>
        </authorList>
    </citation>
    <scope>NUCLEOTIDE SEQUENCE</scope>
    <source>
        <strain evidence="3">TX6</strain>
    </source>
</reference>
<dbReference type="Pfam" id="PF07859">
    <property type="entry name" value="Abhydrolase_3"/>
    <property type="match status" value="2"/>
</dbReference>
<dbReference type="InterPro" id="IPR013094">
    <property type="entry name" value="AB_hydrolase_3"/>
</dbReference>
<keyword evidence="4" id="KW-1185">Reference proteome</keyword>
<sequence>MTDEIAPIDFPPAHSWLAYPSLWLRSTIVRTYAGSAPSKTEPIPDDVEVVHSTIPSREEGRLIKTTIYKIKGSKPSGKVLLNWHGSGFILRAPFGEDRPYCAYLVDHLRDEGLTVYDMDYRKAPEHPYPAPNHDAEDAVLHFANLDEVTHISTSGFSAGGNLAIIAAARAKAYLEHHQLPAKVKSLIPVYPSLDKRPGANRTPPKSTTRSGAAFPPWVFKLFFQALCTDPRLAYSKQVSPFLFKAGELPSQITVICGDADPFHDDCVKFVENLNAGNVPTTSANFVLVPDEGHSWDKAPSCPESFEAREKAYEEVVKYPKAVIVPPTNPPRSHRRLRYPFLWLKISLLRQLLKSKYKRESTPDVVEVRDATIPSRDAGRTIKAIIYQAKGTQGAGKYLLNWHGSGSIFHNLGQDNVFCAFMADHLRAEGLTVVDLDYRKSPEHPFPAAHEDFEDAILHFAKLEGTTQLHVGGFSAGGKSAIAAAATTKAALQDSKIQVSSLLLFYPSLDYRPGQGQSIPAFVPRSGFITPPWLVNTFKRALCVDRRSLYDKRVSPVLLQPEELPPRVFLLCGDADPYYESIRDFAHGLQSSSRFEKDGVEFVSINQEGHGWDKTPLCPETFEARTFAYEKAAAFLRKSLSSPSLSE</sequence>
<dbReference type="GO" id="GO:0016787">
    <property type="term" value="F:hydrolase activity"/>
    <property type="evidence" value="ECO:0007669"/>
    <property type="project" value="UniProtKB-KW"/>
</dbReference>